<evidence type="ECO:0000259" key="1">
    <source>
        <dbReference type="Pfam" id="PF00144"/>
    </source>
</evidence>
<dbReference type="AlphaFoldDB" id="A0A542DTQ7"/>
<proteinExistence type="predicted"/>
<dbReference type="InterPro" id="IPR012338">
    <property type="entry name" value="Beta-lactam/transpept-like"/>
</dbReference>
<organism evidence="2 3">
    <name type="scientific">Kribbella jejuensis</name>
    <dbReference type="NCBI Taxonomy" id="236068"/>
    <lineage>
        <taxon>Bacteria</taxon>
        <taxon>Bacillati</taxon>
        <taxon>Actinomycetota</taxon>
        <taxon>Actinomycetes</taxon>
        <taxon>Propionibacteriales</taxon>
        <taxon>Kribbellaceae</taxon>
        <taxon>Kribbella</taxon>
    </lineage>
</organism>
<dbReference type="Proteomes" id="UP000316298">
    <property type="component" value="Unassembled WGS sequence"/>
</dbReference>
<feature type="domain" description="Beta-lactamase-related" evidence="1">
    <location>
        <begin position="15"/>
        <end position="369"/>
    </location>
</feature>
<dbReference type="InterPro" id="IPR050789">
    <property type="entry name" value="Diverse_Enzym_Activities"/>
</dbReference>
<dbReference type="PANTHER" id="PTHR43283:SF3">
    <property type="entry name" value="BETA-LACTAMASE FAMILY PROTEIN (AFU_ORTHOLOGUE AFUA_5G07500)"/>
    <property type="match status" value="1"/>
</dbReference>
<dbReference type="Pfam" id="PF00144">
    <property type="entry name" value="Beta-lactamase"/>
    <property type="match status" value="1"/>
</dbReference>
<reference evidence="2 3" key="1">
    <citation type="submission" date="2019-06" db="EMBL/GenBank/DDBJ databases">
        <title>Sequencing the genomes of 1000 actinobacteria strains.</title>
        <authorList>
            <person name="Klenk H.-P."/>
        </authorList>
    </citation>
    <scope>NUCLEOTIDE SEQUENCE [LARGE SCALE GENOMIC DNA]</scope>
    <source>
        <strain evidence="2 3">DSM 17305</strain>
    </source>
</reference>
<protein>
    <submittedName>
        <fullName evidence="2">CubicO group peptidase (Beta-lactamase class C family)</fullName>
    </submittedName>
</protein>
<name>A0A542DTQ7_9ACTN</name>
<evidence type="ECO:0000313" key="2">
    <source>
        <dbReference type="EMBL" id="TQJ06490.1"/>
    </source>
</evidence>
<dbReference type="SUPFAM" id="SSF56601">
    <property type="entry name" value="beta-lactamase/transpeptidase-like"/>
    <property type="match status" value="1"/>
</dbReference>
<accession>A0A542DTQ7</accession>
<dbReference type="InterPro" id="IPR001466">
    <property type="entry name" value="Beta-lactam-related"/>
</dbReference>
<evidence type="ECO:0000313" key="3">
    <source>
        <dbReference type="Proteomes" id="UP000316298"/>
    </source>
</evidence>
<sequence length="387" mass="41247">MAGGGFSSRRLARLRELQERYVASGVVPGVLTVLARRGEVYVEATGRHAFEGAGAERPMATDTVVRMASMTKPLVAACVMTLIEDCTLRLDDPIDEFVPELANMRVLADPAGPLEDTVAAARPITVRDVLTFTLGTGMAPENSPISAAMDTLGGPTLDEWVAGLGQLPLVHQPGERWLYDTGADVAGVLIQRAAGKSFGAALRERILEPLGMKGTGFSVDPASLDRFAAAYHQDNAPTGEAVVLSDEEYWSKPKTLEAGSGGLVSTADDYLTFASALMAGGAGVLSRASVSLMTSDQLTPKQREISGFWPGYFENTSWGLGLGLVTRRTTLGPSAGSYGWSGFYGTAWYNDPAEDLVGILIQQRAHAGDSRLPLPRDFWTTVYQALD</sequence>
<keyword evidence="3" id="KW-1185">Reference proteome</keyword>
<gene>
    <name evidence="2" type="ORF">FB475_6154</name>
</gene>
<dbReference type="EMBL" id="VFMM01000003">
    <property type="protein sequence ID" value="TQJ06490.1"/>
    <property type="molecule type" value="Genomic_DNA"/>
</dbReference>
<comment type="caution">
    <text evidence="2">The sequence shown here is derived from an EMBL/GenBank/DDBJ whole genome shotgun (WGS) entry which is preliminary data.</text>
</comment>
<dbReference type="PANTHER" id="PTHR43283">
    <property type="entry name" value="BETA-LACTAMASE-RELATED"/>
    <property type="match status" value="1"/>
</dbReference>
<dbReference type="RefSeq" id="WP_141860788.1">
    <property type="nucleotide sequence ID" value="NZ_BAAAKA010000014.1"/>
</dbReference>
<dbReference type="OrthoDB" id="4281716at2"/>
<dbReference type="Gene3D" id="3.40.710.10">
    <property type="entry name" value="DD-peptidase/beta-lactamase superfamily"/>
    <property type="match status" value="1"/>
</dbReference>